<evidence type="ECO:0000313" key="2">
    <source>
        <dbReference type="Proteomes" id="UP001211065"/>
    </source>
</evidence>
<organism evidence="1 2">
    <name type="scientific">Clydaea vesicula</name>
    <dbReference type="NCBI Taxonomy" id="447962"/>
    <lineage>
        <taxon>Eukaryota</taxon>
        <taxon>Fungi</taxon>
        <taxon>Fungi incertae sedis</taxon>
        <taxon>Chytridiomycota</taxon>
        <taxon>Chytridiomycota incertae sedis</taxon>
        <taxon>Chytridiomycetes</taxon>
        <taxon>Lobulomycetales</taxon>
        <taxon>Lobulomycetaceae</taxon>
        <taxon>Clydaea</taxon>
    </lineage>
</organism>
<name>A0AAD5TV87_9FUNG</name>
<sequence>MSYALDSLVALAQATFEVKEVEEEHMESPPEPHDILINFFQTLNTINLKNKTLNTDEWKHWKKPTIIKKFESNASNFNVNNKKKRKKKKSKKEEVVFFKDDEKKDEINCKQQEEALQEEESYVGEEINPNDFEGTLEKEVNLTPDEDTVQLFEDEDFNMDLANSDTANANTFEVTENIEEDVEFNHHQYQKQDDFFDITDTLKEIQQSEESNYQIEYPHQVEFFEEEEEEDFYDFLKVKKTKPYFPKLPSMIIHLPYTESQLIKSYDFENVILKMDTNNYFYRTLCYIVNSTKIQKKFESEKIVLLEEKNRLLKLEELEDGEELEDVGEFSIENVYCNLKNKRQDLNNFFEEDDEILKLMMLELDIDEKFTNDIRGWKNEVDEYSSINFTNNYNNQTMVFPVLPLKL</sequence>
<gene>
    <name evidence="1" type="ORF">HK099_000544</name>
</gene>
<accession>A0AAD5TV87</accession>
<comment type="caution">
    <text evidence="1">The sequence shown here is derived from an EMBL/GenBank/DDBJ whole genome shotgun (WGS) entry which is preliminary data.</text>
</comment>
<keyword evidence="2" id="KW-1185">Reference proteome</keyword>
<evidence type="ECO:0000313" key="1">
    <source>
        <dbReference type="EMBL" id="KAJ3206412.1"/>
    </source>
</evidence>
<dbReference type="Proteomes" id="UP001211065">
    <property type="component" value="Unassembled WGS sequence"/>
</dbReference>
<dbReference type="AlphaFoldDB" id="A0AAD5TV87"/>
<proteinExistence type="predicted"/>
<dbReference type="EMBL" id="JADGJW010001127">
    <property type="protein sequence ID" value="KAJ3206412.1"/>
    <property type="molecule type" value="Genomic_DNA"/>
</dbReference>
<reference evidence="1" key="1">
    <citation type="submission" date="2020-05" db="EMBL/GenBank/DDBJ databases">
        <title>Phylogenomic resolution of chytrid fungi.</title>
        <authorList>
            <person name="Stajich J.E."/>
            <person name="Amses K."/>
            <person name="Simmons R."/>
            <person name="Seto K."/>
            <person name="Myers J."/>
            <person name="Bonds A."/>
            <person name="Quandt C.A."/>
            <person name="Barry K."/>
            <person name="Liu P."/>
            <person name="Grigoriev I."/>
            <person name="Longcore J.E."/>
            <person name="James T.Y."/>
        </authorList>
    </citation>
    <scope>NUCLEOTIDE SEQUENCE</scope>
    <source>
        <strain evidence="1">JEL0476</strain>
    </source>
</reference>
<protein>
    <submittedName>
        <fullName evidence="1">Uncharacterized protein</fullName>
    </submittedName>
</protein>